<dbReference type="Proteomes" id="UP000537204">
    <property type="component" value="Unassembled WGS sequence"/>
</dbReference>
<name>A0A7W8ZLT5_9SPHI</name>
<proteinExistence type="predicted"/>
<evidence type="ECO:0000313" key="2">
    <source>
        <dbReference type="Proteomes" id="UP000537204"/>
    </source>
</evidence>
<reference evidence="1 2" key="1">
    <citation type="submission" date="2020-08" db="EMBL/GenBank/DDBJ databases">
        <title>Genomic Encyclopedia of Type Strains, Phase IV (KMG-V): Genome sequencing to study the core and pangenomes of soil and plant-associated prokaryotes.</title>
        <authorList>
            <person name="Whitman W."/>
        </authorList>
    </citation>
    <scope>NUCLEOTIDE SEQUENCE [LARGE SCALE GENOMIC DNA]</scope>
    <source>
        <strain evidence="1 2">S3M1</strain>
    </source>
</reference>
<dbReference type="InterPro" id="IPR011330">
    <property type="entry name" value="Glyco_hydro/deAcase_b/a-brl"/>
</dbReference>
<comment type="caution">
    <text evidence="1">The sequence shown here is derived from an EMBL/GenBank/DDBJ whole genome shotgun (WGS) entry which is preliminary data.</text>
</comment>
<dbReference type="GO" id="GO:0005975">
    <property type="term" value="P:carbohydrate metabolic process"/>
    <property type="evidence" value="ECO:0007669"/>
    <property type="project" value="InterPro"/>
</dbReference>
<dbReference type="RefSeq" id="WP_183881869.1">
    <property type="nucleotide sequence ID" value="NZ_JACHCE010000003.1"/>
</dbReference>
<dbReference type="CDD" id="cd10963">
    <property type="entry name" value="CE4_RC0012_like"/>
    <property type="match status" value="1"/>
</dbReference>
<protein>
    <recommendedName>
        <fullName evidence="3">Polysaccharide deacetylase</fullName>
    </recommendedName>
</protein>
<dbReference type="SUPFAM" id="SSF88713">
    <property type="entry name" value="Glycoside hydrolase/deacetylase"/>
    <property type="match status" value="1"/>
</dbReference>
<dbReference type="AlphaFoldDB" id="A0A7W8ZLT5"/>
<organism evidence="1 2">
    <name type="scientific">Pedobacter cryoconitis</name>
    <dbReference type="NCBI Taxonomy" id="188932"/>
    <lineage>
        <taxon>Bacteria</taxon>
        <taxon>Pseudomonadati</taxon>
        <taxon>Bacteroidota</taxon>
        <taxon>Sphingobacteriia</taxon>
        <taxon>Sphingobacteriales</taxon>
        <taxon>Sphingobacteriaceae</taxon>
        <taxon>Pedobacter</taxon>
    </lineage>
</organism>
<evidence type="ECO:0008006" key="3">
    <source>
        <dbReference type="Google" id="ProtNLM"/>
    </source>
</evidence>
<accession>A0A7W8ZLT5</accession>
<evidence type="ECO:0000313" key="1">
    <source>
        <dbReference type="EMBL" id="MBB5636364.1"/>
    </source>
</evidence>
<sequence length="337" mass="37722">MMKRYNIIVNRLTLSVIICCFLFFESAVCVAQQVIKNYTVYTGVAKVKDAELLVIRKMEKDEQLVYLTVNPQTLSTELLPASGVGFKQMSWENAKTYFQQTAYFKAYSAAARQAIALQDAGVTHGFPKDKGITLTIDLCPSHKPLDRIIFTSLIKEFAKIEQPVPIALSITGRWMLTHIDDLNWLKELVAKKEIDITWIDHSFNHHVSPTAPLRTNFLLEPGTDMNFEILGTELAMLQHGLTPSVFFRFPGLVSDQQMVDKVLAYGIIPIGSDAWLAKGQKPSAGSIVLIHGNGNEPVGVADFIKLLKSKAADVTNKQWLMYDLTESLEDEFGNHKS</sequence>
<dbReference type="Gene3D" id="3.20.20.370">
    <property type="entry name" value="Glycoside hydrolase/deacetylase"/>
    <property type="match status" value="1"/>
</dbReference>
<gene>
    <name evidence="1" type="ORF">HDE68_002265</name>
</gene>
<dbReference type="EMBL" id="JACHCE010000003">
    <property type="protein sequence ID" value="MBB5636364.1"/>
    <property type="molecule type" value="Genomic_DNA"/>
</dbReference>